<keyword evidence="2" id="KW-1185">Reference proteome</keyword>
<dbReference type="Proteomes" id="UP000054248">
    <property type="component" value="Unassembled WGS sequence"/>
</dbReference>
<reference evidence="1 2" key="1">
    <citation type="submission" date="2014-04" db="EMBL/GenBank/DDBJ databases">
        <authorList>
            <consortium name="DOE Joint Genome Institute"/>
            <person name="Kuo A."/>
            <person name="Girlanda M."/>
            <person name="Perotto S."/>
            <person name="Kohler A."/>
            <person name="Nagy L.G."/>
            <person name="Floudas D."/>
            <person name="Copeland A."/>
            <person name="Barry K.W."/>
            <person name="Cichocki N."/>
            <person name="Veneault-Fourrey C."/>
            <person name="LaButti K."/>
            <person name="Lindquist E.A."/>
            <person name="Lipzen A."/>
            <person name="Lundell T."/>
            <person name="Morin E."/>
            <person name="Murat C."/>
            <person name="Sun H."/>
            <person name="Tunlid A."/>
            <person name="Henrissat B."/>
            <person name="Grigoriev I.V."/>
            <person name="Hibbett D.S."/>
            <person name="Martin F."/>
            <person name="Nordberg H.P."/>
            <person name="Cantor M.N."/>
            <person name="Hua S.X."/>
        </authorList>
    </citation>
    <scope>NUCLEOTIDE SEQUENCE [LARGE SCALE GENOMIC DNA]</scope>
    <source>
        <strain evidence="1 2">MUT 4182</strain>
    </source>
</reference>
<gene>
    <name evidence="1" type="ORF">M407DRAFT_9514</name>
</gene>
<reference evidence="2" key="2">
    <citation type="submission" date="2015-01" db="EMBL/GenBank/DDBJ databases">
        <title>Evolutionary Origins and Diversification of the Mycorrhizal Mutualists.</title>
        <authorList>
            <consortium name="DOE Joint Genome Institute"/>
            <consortium name="Mycorrhizal Genomics Consortium"/>
            <person name="Kohler A."/>
            <person name="Kuo A."/>
            <person name="Nagy L.G."/>
            <person name="Floudas D."/>
            <person name="Copeland A."/>
            <person name="Barry K.W."/>
            <person name="Cichocki N."/>
            <person name="Veneault-Fourrey C."/>
            <person name="LaButti K."/>
            <person name="Lindquist E.A."/>
            <person name="Lipzen A."/>
            <person name="Lundell T."/>
            <person name="Morin E."/>
            <person name="Murat C."/>
            <person name="Riley R."/>
            <person name="Ohm R."/>
            <person name="Sun H."/>
            <person name="Tunlid A."/>
            <person name="Henrissat B."/>
            <person name="Grigoriev I.V."/>
            <person name="Hibbett D.S."/>
            <person name="Martin F."/>
        </authorList>
    </citation>
    <scope>NUCLEOTIDE SEQUENCE [LARGE SCALE GENOMIC DNA]</scope>
    <source>
        <strain evidence="2">MUT 4182</strain>
    </source>
</reference>
<name>A0A0C3LP44_9AGAM</name>
<organism evidence="1 2">
    <name type="scientific">Tulasnella calospora MUT 4182</name>
    <dbReference type="NCBI Taxonomy" id="1051891"/>
    <lineage>
        <taxon>Eukaryota</taxon>
        <taxon>Fungi</taxon>
        <taxon>Dikarya</taxon>
        <taxon>Basidiomycota</taxon>
        <taxon>Agaricomycotina</taxon>
        <taxon>Agaricomycetes</taxon>
        <taxon>Cantharellales</taxon>
        <taxon>Tulasnellaceae</taxon>
        <taxon>Tulasnella</taxon>
    </lineage>
</organism>
<dbReference type="AlphaFoldDB" id="A0A0C3LP44"/>
<accession>A0A0C3LP44</accession>
<dbReference type="EMBL" id="KN823090">
    <property type="protein sequence ID" value="KIO23202.1"/>
    <property type="molecule type" value="Genomic_DNA"/>
</dbReference>
<sequence length="145" mass="16335">MEQPPSTIQLDPLLDRIILKAVGLATEITSLVENAEWPQRANNAAQELRNCILRSSARLKDLGFQLTPDQANLQRFAEDFVHLQIRVLQYVHEKLGKISRQHKPGKKSLFTSMLDGVGISSCKDTLDGCREKVRRAFTPLEVGRV</sequence>
<dbReference type="HOGENOM" id="CLU_1788238_0_0_1"/>
<evidence type="ECO:0000313" key="1">
    <source>
        <dbReference type="EMBL" id="KIO23202.1"/>
    </source>
</evidence>
<proteinExistence type="predicted"/>
<evidence type="ECO:0000313" key="2">
    <source>
        <dbReference type="Proteomes" id="UP000054248"/>
    </source>
</evidence>
<protein>
    <submittedName>
        <fullName evidence="1">Uncharacterized protein</fullName>
    </submittedName>
</protein>